<dbReference type="InterPro" id="IPR011335">
    <property type="entry name" value="Restrct_endonuc-II-like"/>
</dbReference>
<evidence type="ECO:0000259" key="1">
    <source>
        <dbReference type="Pfam" id="PF04471"/>
    </source>
</evidence>
<sequence>MESRDRSHKMEERLSRAAWYDYQEQVANLFRETGLEADTNVRVQGVRSTHDVDVLVKGRAGGLTFTWFVECKLWRERVSKLHVLAFRQIVTDTGVERGILLSESGFQSGAIDAATKTNIQLSSIAELGELATEEVGNARLREIHLRVDECLKRYWDLEKEVRIAFRLRPPLASPGFSTVQTLEVVRYALGQHAGGKYPIVFDDAPPTVYLQYRYVDIDIKASTSIELANKLDPIVTEIEERLRRAELGSSSDNH</sequence>
<gene>
    <name evidence="2" type="ORF">EV186_103265</name>
</gene>
<dbReference type="InterPro" id="IPR007560">
    <property type="entry name" value="Restrct_endonuc_IV_Mrr"/>
</dbReference>
<name>A0A4R6SBI3_LABRH</name>
<keyword evidence="2" id="KW-0378">Hydrolase</keyword>
<dbReference type="Gene3D" id="3.40.1350.10">
    <property type="match status" value="1"/>
</dbReference>
<accession>A0A4R6SBI3</accession>
<dbReference type="GO" id="GO:0003677">
    <property type="term" value="F:DNA binding"/>
    <property type="evidence" value="ECO:0007669"/>
    <property type="project" value="InterPro"/>
</dbReference>
<dbReference type="SUPFAM" id="SSF52980">
    <property type="entry name" value="Restriction endonuclease-like"/>
    <property type="match status" value="1"/>
</dbReference>
<dbReference type="Pfam" id="PF04471">
    <property type="entry name" value="Mrr_cat"/>
    <property type="match status" value="1"/>
</dbReference>
<proteinExistence type="predicted"/>
<feature type="domain" description="Restriction endonuclease type IV Mrr" evidence="1">
    <location>
        <begin position="16"/>
        <end position="130"/>
    </location>
</feature>
<reference evidence="2 3" key="1">
    <citation type="submission" date="2019-03" db="EMBL/GenBank/DDBJ databases">
        <title>Genomic Encyclopedia of Type Strains, Phase IV (KMG-IV): sequencing the most valuable type-strain genomes for metagenomic binning, comparative biology and taxonomic classification.</title>
        <authorList>
            <person name="Goeker M."/>
        </authorList>
    </citation>
    <scope>NUCLEOTIDE SEQUENCE [LARGE SCALE GENOMIC DNA]</scope>
    <source>
        <strain evidence="2 3">DSM 45361</strain>
    </source>
</reference>
<dbReference type="AlphaFoldDB" id="A0A4R6SBI3"/>
<dbReference type="InterPro" id="IPR011856">
    <property type="entry name" value="tRNA_endonuc-like_dom_sf"/>
</dbReference>
<dbReference type="InterPro" id="IPR052906">
    <property type="entry name" value="Type_IV_Methyl-Rstrct_Enzyme"/>
</dbReference>
<dbReference type="GO" id="GO:0009307">
    <property type="term" value="P:DNA restriction-modification system"/>
    <property type="evidence" value="ECO:0007669"/>
    <property type="project" value="InterPro"/>
</dbReference>
<dbReference type="EMBL" id="SNXZ01000003">
    <property type="protein sequence ID" value="TDP97301.1"/>
    <property type="molecule type" value="Genomic_DNA"/>
</dbReference>
<dbReference type="PANTHER" id="PTHR30015:SF7">
    <property type="entry name" value="TYPE IV METHYL-DIRECTED RESTRICTION ENZYME ECOKMRR"/>
    <property type="match status" value="1"/>
</dbReference>
<keyword evidence="2" id="KW-0255">Endonuclease</keyword>
<protein>
    <submittedName>
        <fullName evidence="2">Restriction endonuclease</fullName>
    </submittedName>
</protein>
<keyword evidence="3" id="KW-1185">Reference proteome</keyword>
<comment type="caution">
    <text evidence="2">The sequence shown here is derived from an EMBL/GenBank/DDBJ whole genome shotgun (WGS) entry which is preliminary data.</text>
</comment>
<organism evidence="2 3">
    <name type="scientific">Labedaea rhizosphaerae</name>
    <dbReference type="NCBI Taxonomy" id="598644"/>
    <lineage>
        <taxon>Bacteria</taxon>
        <taxon>Bacillati</taxon>
        <taxon>Actinomycetota</taxon>
        <taxon>Actinomycetes</taxon>
        <taxon>Pseudonocardiales</taxon>
        <taxon>Pseudonocardiaceae</taxon>
        <taxon>Labedaea</taxon>
    </lineage>
</organism>
<dbReference type="PANTHER" id="PTHR30015">
    <property type="entry name" value="MRR RESTRICTION SYSTEM PROTEIN"/>
    <property type="match status" value="1"/>
</dbReference>
<dbReference type="GO" id="GO:0015666">
    <property type="term" value="F:restriction endodeoxyribonuclease activity"/>
    <property type="evidence" value="ECO:0007669"/>
    <property type="project" value="TreeGrafter"/>
</dbReference>
<keyword evidence="2" id="KW-0540">Nuclease</keyword>
<evidence type="ECO:0000313" key="3">
    <source>
        <dbReference type="Proteomes" id="UP000295444"/>
    </source>
</evidence>
<dbReference type="Proteomes" id="UP000295444">
    <property type="component" value="Unassembled WGS sequence"/>
</dbReference>
<evidence type="ECO:0000313" key="2">
    <source>
        <dbReference type="EMBL" id="TDP97301.1"/>
    </source>
</evidence>